<organism evidence="1 2">
    <name type="scientific">Flavobacterium procerum</name>
    <dbReference type="NCBI Taxonomy" id="1455569"/>
    <lineage>
        <taxon>Bacteria</taxon>
        <taxon>Pseudomonadati</taxon>
        <taxon>Bacteroidota</taxon>
        <taxon>Flavobacteriia</taxon>
        <taxon>Flavobacteriales</taxon>
        <taxon>Flavobacteriaceae</taxon>
        <taxon>Flavobacterium</taxon>
    </lineage>
</organism>
<sequence>MNEPNRIYFIGNPYPRGHALEDFLWSGRIDEDESMWFDFHLQTDSYYDGEFNEEDALLSTWKSKGMWCAYGECTLSSTRWGDYGIKINKTSGKAFFNDFIKDNLLADTLPRGVDFDYDKIAFGIYLIGHDRSANHKIKIKETSKNKFDIEWSGKIALTYTGESGFNYDFFTHLQNTEFDGFHYPKTWSIEKASDFFKDHFEDFEEYEFVELNSKNDNKEYKFKKK</sequence>
<protein>
    <submittedName>
        <fullName evidence="1">Uncharacterized protein</fullName>
    </submittedName>
</protein>
<evidence type="ECO:0000313" key="2">
    <source>
        <dbReference type="Proteomes" id="UP001589734"/>
    </source>
</evidence>
<dbReference type="RefSeq" id="WP_379685612.1">
    <property type="nucleotide sequence ID" value="NZ_JBHLYW010000007.1"/>
</dbReference>
<name>A0ABV6BNN2_9FLAO</name>
<dbReference type="EMBL" id="JBHLYW010000007">
    <property type="protein sequence ID" value="MFC0076558.1"/>
    <property type="molecule type" value="Genomic_DNA"/>
</dbReference>
<accession>A0ABV6BNN2</accession>
<evidence type="ECO:0000313" key="1">
    <source>
        <dbReference type="EMBL" id="MFC0076558.1"/>
    </source>
</evidence>
<comment type="caution">
    <text evidence="1">The sequence shown here is derived from an EMBL/GenBank/DDBJ whole genome shotgun (WGS) entry which is preliminary data.</text>
</comment>
<keyword evidence="2" id="KW-1185">Reference proteome</keyword>
<dbReference type="Proteomes" id="UP001589734">
    <property type="component" value="Unassembled WGS sequence"/>
</dbReference>
<reference evidence="1 2" key="1">
    <citation type="submission" date="2024-09" db="EMBL/GenBank/DDBJ databases">
        <authorList>
            <person name="Sun Q."/>
            <person name="Mori K."/>
        </authorList>
    </citation>
    <scope>NUCLEOTIDE SEQUENCE [LARGE SCALE GENOMIC DNA]</scope>
    <source>
        <strain evidence="1 2">CGMCC 1.12926</strain>
    </source>
</reference>
<gene>
    <name evidence="1" type="ORF">ACFFLS_05880</name>
</gene>
<proteinExistence type="predicted"/>